<name>A0A644UGC9_9ZZZZ</name>
<accession>A0A644UGC9</accession>
<organism evidence="1">
    <name type="scientific">bioreactor metagenome</name>
    <dbReference type="NCBI Taxonomy" id="1076179"/>
    <lineage>
        <taxon>unclassified sequences</taxon>
        <taxon>metagenomes</taxon>
        <taxon>ecological metagenomes</taxon>
    </lineage>
</organism>
<reference evidence="1" key="1">
    <citation type="submission" date="2019-08" db="EMBL/GenBank/DDBJ databases">
        <authorList>
            <person name="Kucharzyk K."/>
            <person name="Murdoch R.W."/>
            <person name="Higgins S."/>
            <person name="Loffler F."/>
        </authorList>
    </citation>
    <scope>NUCLEOTIDE SEQUENCE</scope>
</reference>
<proteinExistence type="predicted"/>
<gene>
    <name evidence="1" type="ORF">SDC9_23743</name>
</gene>
<sequence length="103" mass="12246">MDDPFYLMKKFGMRRRLIPFTTKPYLLNFRLTTEHKERLDPLTRETGKPLDDVVWMILALGLACEKDEKGRTDKVYYDPDMDRNDFYHALFIKGFAAYDAGMR</sequence>
<evidence type="ECO:0000313" key="1">
    <source>
        <dbReference type="EMBL" id="MPL77883.1"/>
    </source>
</evidence>
<comment type="caution">
    <text evidence="1">The sequence shown here is derived from an EMBL/GenBank/DDBJ whole genome shotgun (WGS) entry which is preliminary data.</text>
</comment>
<dbReference type="AlphaFoldDB" id="A0A644UGC9"/>
<dbReference type="EMBL" id="VSSQ01000111">
    <property type="protein sequence ID" value="MPL77883.1"/>
    <property type="molecule type" value="Genomic_DNA"/>
</dbReference>
<protein>
    <submittedName>
        <fullName evidence="1">Uncharacterized protein</fullName>
    </submittedName>
</protein>